<name>A0A8J2T5I2_ZYGB2</name>
<evidence type="ECO:0000256" key="2">
    <source>
        <dbReference type="ARBA" id="ARBA00009554"/>
    </source>
</evidence>
<dbReference type="EMBL" id="HG316455">
    <property type="protein sequence ID" value="CDF88595.1"/>
    <property type="molecule type" value="Genomic_DNA"/>
</dbReference>
<evidence type="ECO:0000313" key="6">
    <source>
        <dbReference type="Proteomes" id="UP000019375"/>
    </source>
</evidence>
<dbReference type="Proteomes" id="UP000019375">
    <property type="component" value="Unassembled WGS sequence"/>
</dbReference>
<accession>A0A8J2T5I2</accession>
<protein>
    <recommendedName>
        <fullName evidence="3">Required for respiratory growth protein 7, mitochondrial</fullName>
    </recommendedName>
</protein>
<dbReference type="Pfam" id="PF10356">
    <property type="entry name" value="RRG7"/>
    <property type="match status" value="1"/>
</dbReference>
<dbReference type="InterPro" id="IPR018828">
    <property type="entry name" value="RRG7"/>
</dbReference>
<dbReference type="AlphaFoldDB" id="A0A8J2T5I2"/>
<dbReference type="OrthoDB" id="20734at2759"/>
<dbReference type="PANTHER" id="PTHR28133:SF1">
    <property type="entry name" value="REQUIRED FOR RESPIRATORY GROWTH PROTEIN 7, MITOCHONDRIAL"/>
    <property type="match status" value="1"/>
</dbReference>
<evidence type="ECO:0000313" key="5">
    <source>
        <dbReference type="EMBL" id="CDF88595.1"/>
    </source>
</evidence>
<sequence length="236" mass="26872">MLNRLILKRYAWNETILQFIKQNQDICHSSVFKGTLYEHTVMRELNEKLAMTELQKVGGANDRGVDIKGQWPLDIIFKKTVPIVRLDQNAIPKRCMIHGTSLKPLSKKLQENGGKLDPIKVLVQCKAFSFSKVSPKELRELLGTFASVVPDTQRKRTIIMMCSPNLLTKQGLSLINALRVPLIYLRIEMLRQAGGAYDLCNSGRLLNYYENDYAAALLQGCGIKEWLKLSLYENET</sequence>
<gene>
    <name evidence="5" type="ORF">BN860_13938g</name>
</gene>
<evidence type="ECO:0000256" key="4">
    <source>
        <dbReference type="ARBA" id="ARBA00023128"/>
    </source>
</evidence>
<organism evidence="5 6">
    <name type="scientific">Zygosaccharomyces bailii (strain CLIB 213 / ATCC 58445 / CBS 680 / BCRC 21525 / NBRC 1098 / NCYC 1416 / NRRL Y-2227)</name>
    <dbReference type="NCBI Taxonomy" id="1333698"/>
    <lineage>
        <taxon>Eukaryota</taxon>
        <taxon>Fungi</taxon>
        <taxon>Dikarya</taxon>
        <taxon>Ascomycota</taxon>
        <taxon>Saccharomycotina</taxon>
        <taxon>Saccharomycetes</taxon>
        <taxon>Saccharomycetales</taxon>
        <taxon>Saccharomycetaceae</taxon>
        <taxon>Zygosaccharomyces</taxon>
    </lineage>
</organism>
<keyword evidence="4" id="KW-0496">Mitochondrion</keyword>
<comment type="similarity">
    <text evidence="2">Belongs to the RRG7 family.</text>
</comment>
<reference evidence="6" key="1">
    <citation type="journal article" date="2013" name="Genome Announc.">
        <title>Genome sequence of the food spoilage yeast Zygosaccharomyces bailii CLIB 213(T).</title>
        <authorList>
            <person name="Galeote V."/>
            <person name="Bigey F."/>
            <person name="Devillers H."/>
            <person name="Neuveglise C."/>
            <person name="Dequin S."/>
        </authorList>
    </citation>
    <scope>NUCLEOTIDE SEQUENCE [LARGE SCALE GENOMIC DNA]</scope>
    <source>
        <strain evidence="6">CLIB 213 / ATCC 58445 / CBS 680 / CCRC 21525 / NBRC 1098 / NCYC 1416 / NRRL Y-2227</strain>
    </source>
</reference>
<evidence type="ECO:0000256" key="3">
    <source>
        <dbReference type="ARBA" id="ARBA00014638"/>
    </source>
</evidence>
<keyword evidence="6" id="KW-1185">Reference proteome</keyword>
<dbReference type="PANTHER" id="PTHR28133">
    <property type="entry name" value="REQUIRED FOR RESPIRATORY GROWTH PROTEIN 7, MITOCHONDRIAL"/>
    <property type="match status" value="1"/>
</dbReference>
<evidence type="ECO:0000256" key="1">
    <source>
        <dbReference type="ARBA" id="ARBA00004173"/>
    </source>
</evidence>
<proteinExistence type="inferred from homology"/>
<dbReference type="GO" id="GO:0005739">
    <property type="term" value="C:mitochondrion"/>
    <property type="evidence" value="ECO:0007669"/>
    <property type="project" value="UniProtKB-SubCell"/>
</dbReference>
<comment type="subcellular location">
    <subcellularLocation>
        <location evidence="1">Mitochondrion</location>
    </subcellularLocation>
</comment>